<dbReference type="EMBL" id="LR031877">
    <property type="protein sequence ID" value="VDD44817.1"/>
    <property type="molecule type" value="Genomic_DNA"/>
</dbReference>
<name>A0A3P6EJX5_BRAOL</name>
<organism evidence="1">
    <name type="scientific">Brassica oleracea</name>
    <name type="common">Wild cabbage</name>
    <dbReference type="NCBI Taxonomy" id="3712"/>
    <lineage>
        <taxon>Eukaryota</taxon>
        <taxon>Viridiplantae</taxon>
        <taxon>Streptophyta</taxon>
        <taxon>Embryophyta</taxon>
        <taxon>Tracheophyta</taxon>
        <taxon>Spermatophyta</taxon>
        <taxon>Magnoliopsida</taxon>
        <taxon>eudicotyledons</taxon>
        <taxon>Gunneridae</taxon>
        <taxon>Pentapetalae</taxon>
        <taxon>rosids</taxon>
        <taxon>malvids</taxon>
        <taxon>Brassicales</taxon>
        <taxon>Brassicaceae</taxon>
        <taxon>Brassiceae</taxon>
        <taxon>Brassica</taxon>
    </lineage>
</organism>
<dbReference type="AlphaFoldDB" id="A0A3P6EJX5"/>
<evidence type="ECO:0000313" key="1">
    <source>
        <dbReference type="EMBL" id="VDD44817.1"/>
    </source>
</evidence>
<proteinExistence type="predicted"/>
<sequence>MVHCCLDRVMANSCWFSEFPAYEMVFLELGESDHRPLRTTKKNLFYDICMYHKEGFKETVYRVVKVWPIKLHSSTSYSLYK</sequence>
<accession>A0A3P6EJX5</accession>
<gene>
    <name evidence="1" type="ORF">BOLC5T32364H</name>
</gene>
<reference evidence="1" key="1">
    <citation type="submission" date="2018-11" db="EMBL/GenBank/DDBJ databases">
        <authorList>
            <consortium name="Genoscope - CEA"/>
            <person name="William W."/>
        </authorList>
    </citation>
    <scope>NUCLEOTIDE SEQUENCE</scope>
</reference>
<protein>
    <submittedName>
        <fullName evidence="1">Uncharacterized protein</fullName>
    </submittedName>
</protein>